<dbReference type="Proteomes" id="UP000799118">
    <property type="component" value="Unassembled WGS sequence"/>
</dbReference>
<dbReference type="EMBL" id="ML771536">
    <property type="protein sequence ID" value="KAE9382445.1"/>
    <property type="molecule type" value="Genomic_DNA"/>
</dbReference>
<feature type="region of interest" description="Disordered" evidence="1">
    <location>
        <begin position="219"/>
        <end position="243"/>
    </location>
</feature>
<dbReference type="AlphaFoldDB" id="A0A6A4GAG1"/>
<evidence type="ECO:0000256" key="1">
    <source>
        <dbReference type="SAM" id="MobiDB-lite"/>
    </source>
</evidence>
<protein>
    <submittedName>
        <fullName evidence="2">Uncharacterized protein</fullName>
    </submittedName>
</protein>
<keyword evidence="3" id="KW-1185">Reference proteome</keyword>
<evidence type="ECO:0000313" key="2">
    <source>
        <dbReference type="EMBL" id="KAE9382445.1"/>
    </source>
</evidence>
<feature type="compositionally biased region" description="Low complexity" evidence="1">
    <location>
        <begin position="70"/>
        <end position="80"/>
    </location>
</feature>
<feature type="compositionally biased region" description="Low complexity" evidence="1">
    <location>
        <begin position="135"/>
        <end position="147"/>
    </location>
</feature>
<sequence>MTRSPKKKSPRKSAKSASPGKPVAGPPAKVAGGPRYCKKCPMRPRIGSTARREFLGNAPHNPAPNPIPEPRTAGAAAPAPDAQPLPEPRITGVAAPAPDAQRLPEPRITGVAAPAPDAQRLPEPRITDVAAPTPSNISHGSGSSQSIFPQVGPQYATAIPSHFQQQEVATQSEGEYTTFGSTFPDFSSPSTAASELSLIPIFMPFNQDMLPGPLVTPSKPDRIRASDSKPCFGRVQGAGKARK</sequence>
<organism evidence="2 3">
    <name type="scientific">Gymnopus androsaceus JB14</name>
    <dbReference type="NCBI Taxonomy" id="1447944"/>
    <lineage>
        <taxon>Eukaryota</taxon>
        <taxon>Fungi</taxon>
        <taxon>Dikarya</taxon>
        <taxon>Basidiomycota</taxon>
        <taxon>Agaricomycotina</taxon>
        <taxon>Agaricomycetes</taxon>
        <taxon>Agaricomycetidae</taxon>
        <taxon>Agaricales</taxon>
        <taxon>Marasmiineae</taxon>
        <taxon>Omphalotaceae</taxon>
        <taxon>Gymnopus</taxon>
    </lineage>
</organism>
<accession>A0A6A4GAG1</accession>
<evidence type="ECO:0000313" key="3">
    <source>
        <dbReference type="Proteomes" id="UP000799118"/>
    </source>
</evidence>
<feature type="region of interest" description="Disordered" evidence="1">
    <location>
        <begin position="1"/>
        <end position="149"/>
    </location>
</feature>
<gene>
    <name evidence="2" type="ORF">BT96DRAFT_952179</name>
</gene>
<name>A0A6A4GAG1_9AGAR</name>
<proteinExistence type="predicted"/>
<feature type="compositionally biased region" description="Basic residues" evidence="1">
    <location>
        <begin position="1"/>
        <end position="14"/>
    </location>
</feature>
<reference evidence="2" key="1">
    <citation type="journal article" date="2019" name="Environ. Microbiol.">
        <title>Fungal ecological strategies reflected in gene transcription - a case study of two litter decomposers.</title>
        <authorList>
            <person name="Barbi F."/>
            <person name="Kohler A."/>
            <person name="Barry K."/>
            <person name="Baskaran P."/>
            <person name="Daum C."/>
            <person name="Fauchery L."/>
            <person name="Ihrmark K."/>
            <person name="Kuo A."/>
            <person name="LaButti K."/>
            <person name="Lipzen A."/>
            <person name="Morin E."/>
            <person name="Grigoriev I.V."/>
            <person name="Henrissat B."/>
            <person name="Lindahl B."/>
            <person name="Martin F."/>
        </authorList>
    </citation>
    <scope>NUCLEOTIDE SEQUENCE</scope>
    <source>
        <strain evidence="2">JB14</strain>
    </source>
</reference>